<dbReference type="SUPFAM" id="SSF53067">
    <property type="entry name" value="Actin-like ATPase domain"/>
    <property type="match status" value="1"/>
</dbReference>
<dbReference type="Gene3D" id="3.30.420.40">
    <property type="match status" value="1"/>
</dbReference>
<evidence type="ECO:0000313" key="2">
    <source>
        <dbReference type="Proteomes" id="UP000538292"/>
    </source>
</evidence>
<name>A0A7W1XTA6_9BACL</name>
<sequence length="325" mass="37788">MPYHIGIELSPSFFKLAEVKKRRNKMWLYQYVVHPLPSIWSWESSIWEREEFIQSVQEALLGRDLHTKRVHVAINSKYVIYKRVMVPEMRKRKYRSWLREYLLPVLDLPFSDPVFDYHLINHVWVDGDEQEVLLAITSSSYIDVLTKCLHYCGLDPVHIDLAPLGLYRWLNHIEDLSSSPFILLYLSKNEGEISYFIDGMFQGAHMIELPMTPCLVGKDRPYPDPLTPVLKTEEEVSCYGQALMEIVFEGIPDDLKKIFSCPNTRYILAGEGIDLSLLENWLIQNHSMKVKLAPPAEMVMTDNLRERASRWIGNSLSVPLGLMMD</sequence>
<proteinExistence type="predicted"/>
<dbReference type="InterPro" id="IPR043129">
    <property type="entry name" value="ATPase_NBD"/>
</dbReference>
<comment type="caution">
    <text evidence="1">The sequence shown here is derived from an EMBL/GenBank/DDBJ whole genome shotgun (WGS) entry which is preliminary data.</text>
</comment>
<reference evidence="1 2" key="1">
    <citation type="submission" date="2020-07" db="EMBL/GenBank/DDBJ databases">
        <title>Thermoactinomyces phylogeny.</title>
        <authorList>
            <person name="Dunlap C."/>
        </authorList>
    </citation>
    <scope>NUCLEOTIDE SEQUENCE [LARGE SCALE GENOMIC DNA]</scope>
    <source>
        <strain evidence="1 2">AMNI-1</strain>
    </source>
</reference>
<accession>A0A7W1XTA6</accession>
<dbReference type="Proteomes" id="UP000538292">
    <property type="component" value="Unassembled WGS sequence"/>
</dbReference>
<dbReference type="RefSeq" id="WP_181740687.1">
    <property type="nucleotide sequence ID" value="NZ_JACEOL010000034.1"/>
</dbReference>
<evidence type="ECO:0000313" key="1">
    <source>
        <dbReference type="EMBL" id="MBA4602791.1"/>
    </source>
</evidence>
<dbReference type="Pfam" id="PF11104">
    <property type="entry name" value="PilM_2"/>
    <property type="match status" value="1"/>
</dbReference>
<gene>
    <name evidence="1" type="primary">pilM</name>
    <name evidence="1" type="ORF">H2C83_10790</name>
</gene>
<dbReference type="AlphaFoldDB" id="A0A7W1XTA6"/>
<protein>
    <submittedName>
        <fullName evidence="1">Pilus assembly protein PilM</fullName>
    </submittedName>
</protein>
<dbReference type="InterPro" id="IPR005883">
    <property type="entry name" value="PilM"/>
</dbReference>
<organism evidence="1 2">
    <name type="scientific">Thermoactinomyces mirandus</name>
    <dbReference type="NCBI Taxonomy" id="2756294"/>
    <lineage>
        <taxon>Bacteria</taxon>
        <taxon>Bacillati</taxon>
        <taxon>Bacillota</taxon>
        <taxon>Bacilli</taxon>
        <taxon>Bacillales</taxon>
        <taxon>Thermoactinomycetaceae</taxon>
        <taxon>Thermoactinomyces</taxon>
    </lineage>
</organism>
<dbReference type="EMBL" id="JACEOL010000034">
    <property type="protein sequence ID" value="MBA4602791.1"/>
    <property type="molecule type" value="Genomic_DNA"/>
</dbReference>
<keyword evidence="2" id="KW-1185">Reference proteome</keyword>